<dbReference type="InterPro" id="IPR002885">
    <property type="entry name" value="PPR_rpt"/>
</dbReference>
<proteinExistence type="inferred from homology"/>
<comment type="similarity">
    <text evidence="1">Belongs to the PPR family. P subfamily.</text>
</comment>
<organism evidence="4 5">
    <name type="scientific">Papaver somniferum</name>
    <name type="common">Opium poppy</name>
    <dbReference type="NCBI Taxonomy" id="3469"/>
    <lineage>
        <taxon>Eukaryota</taxon>
        <taxon>Viridiplantae</taxon>
        <taxon>Streptophyta</taxon>
        <taxon>Embryophyta</taxon>
        <taxon>Tracheophyta</taxon>
        <taxon>Spermatophyta</taxon>
        <taxon>Magnoliopsida</taxon>
        <taxon>Ranunculales</taxon>
        <taxon>Papaveraceae</taxon>
        <taxon>Papaveroideae</taxon>
        <taxon>Papaver</taxon>
    </lineage>
</organism>
<dbReference type="InterPro" id="IPR011990">
    <property type="entry name" value="TPR-like_helical_dom_sf"/>
</dbReference>
<feature type="repeat" description="PPR" evidence="3">
    <location>
        <begin position="44"/>
        <end position="78"/>
    </location>
</feature>
<dbReference type="Gramene" id="RZC75064">
    <property type="protein sequence ID" value="RZC75064"/>
    <property type="gene ID" value="C5167_050540"/>
</dbReference>
<sequence length="95" mass="10840">MIDGTIEPTIVTYTTLIDGLCSTGKHDEALVLWEEMEKKGCIPNRIAYMALISGLCKCNKADIGLDYFHEMEEKEMKPDVFQKMLAPERRNNKDV</sequence>
<evidence type="ECO:0000313" key="4">
    <source>
        <dbReference type="EMBL" id="RZC75064.1"/>
    </source>
</evidence>
<dbReference type="AlphaFoldDB" id="A0A4Y7KNY6"/>
<reference evidence="4 5" key="1">
    <citation type="journal article" date="2018" name="Science">
        <title>The opium poppy genome and morphinan production.</title>
        <authorList>
            <person name="Guo L."/>
            <person name="Winzer T."/>
            <person name="Yang X."/>
            <person name="Li Y."/>
            <person name="Ning Z."/>
            <person name="He Z."/>
            <person name="Teodor R."/>
            <person name="Lu Y."/>
            <person name="Bowser T.A."/>
            <person name="Graham I.A."/>
            <person name="Ye K."/>
        </authorList>
    </citation>
    <scope>NUCLEOTIDE SEQUENCE [LARGE SCALE GENOMIC DNA]</scope>
    <source>
        <strain evidence="5">cv. HN1</strain>
        <tissue evidence="4">Leaves</tissue>
    </source>
</reference>
<dbReference type="PANTHER" id="PTHR47941">
    <property type="entry name" value="PENTATRICOPEPTIDE REPEAT-CONTAINING PROTEIN 3, MITOCHONDRIAL"/>
    <property type="match status" value="1"/>
</dbReference>
<dbReference type="PROSITE" id="PS51375">
    <property type="entry name" value="PPR"/>
    <property type="match status" value="2"/>
</dbReference>
<evidence type="ECO:0008006" key="6">
    <source>
        <dbReference type="Google" id="ProtNLM"/>
    </source>
</evidence>
<dbReference type="EMBL" id="CM010722">
    <property type="protein sequence ID" value="RZC75064.1"/>
    <property type="molecule type" value="Genomic_DNA"/>
</dbReference>
<protein>
    <recommendedName>
        <fullName evidence="6">Pentacotripeptide-repeat region of PRORP domain-containing protein</fullName>
    </recommendedName>
</protein>
<accession>A0A4Y7KNY6</accession>
<dbReference type="Proteomes" id="UP000316621">
    <property type="component" value="Chromosome 8"/>
</dbReference>
<evidence type="ECO:0000256" key="1">
    <source>
        <dbReference type="ARBA" id="ARBA00007626"/>
    </source>
</evidence>
<evidence type="ECO:0000313" key="5">
    <source>
        <dbReference type="Proteomes" id="UP000316621"/>
    </source>
</evidence>
<dbReference type="NCBIfam" id="TIGR00756">
    <property type="entry name" value="PPR"/>
    <property type="match status" value="2"/>
</dbReference>
<evidence type="ECO:0000256" key="2">
    <source>
        <dbReference type="ARBA" id="ARBA00022737"/>
    </source>
</evidence>
<name>A0A4Y7KNY6_PAPSO</name>
<dbReference type="Pfam" id="PF13041">
    <property type="entry name" value="PPR_2"/>
    <property type="match status" value="1"/>
</dbReference>
<dbReference type="OMA" id="IGHCKCM"/>
<keyword evidence="5" id="KW-1185">Reference proteome</keyword>
<gene>
    <name evidence="4" type="ORF">C5167_050540</name>
</gene>
<evidence type="ECO:0000256" key="3">
    <source>
        <dbReference type="PROSITE-ProRule" id="PRU00708"/>
    </source>
</evidence>
<keyword evidence="2" id="KW-0677">Repeat</keyword>
<dbReference type="Gene3D" id="1.25.40.10">
    <property type="entry name" value="Tetratricopeptide repeat domain"/>
    <property type="match status" value="1"/>
</dbReference>
<feature type="repeat" description="PPR" evidence="3">
    <location>
        <begin position="9"/>
        <end position="43"/>
    </location>
</feature>